<accession>A0A1F5E6M9</accession>
<dbReference type="GO" id="GO:0004803">
    <property type="term" value="F:transposase activity"/>
    <property type="evidence" value="ECO:0007669"/>
    <property type="project" value="InterPro"/>
</dbReference>
<dbReference type="SMART" id="SM01321">
    <property type="entry name" value="Y1_Tnp"/>
    <property type="match status" value="1"/>
</dbReference>
<protein>
    <recommendedName>
        <fullName evidence="1">Transposase IS200-like domain-containing protein</fullName>
    </recommendedName>
</protein>
<evidence type="ECO:0000313" key="3">
    <source>
        <dbReference type="Proteomes" id="UP000177006"/>
    </source>
</evidence>
<dbReference type="GO" id="GO:0003677">
    <property type="term" value="F:DNA binding"/>
    <property type="evidence" value="ECO:0007669"/>
    <property type="project" value="InterPro"/>
</dbReference>
<proteinExistence type="predicted"/>
<dbReference type="InterPro" id="IPR002686">
    <property type="entry name" value="Transposase_17"/>
</dbReference>
<gene>
    <name evidence="2" type="ORF">A2160_04095</name>
</gene>
<dbReference type="AlphaFoldDB" id="A0A1F5E6M9"/>
<dbReference type="EMBL" id="MEZK01000014">
    <property type="protein sequence ID" value="OGD62924.1"/>
    <property type="molecule type" value="Genomic_DNA"/>
</dbReference>
<dbReference type="InterPro" id="IPR036515">
    <property type="entry name" value="Transposase_17_sf"/>
</dbReference>
<reference evidence="2 3" key="1">
    <citation type="journal article" date="2016" name="Nat. Commun.">
        <title>Thousands of microbial genomes shed light on interconnected biogeochemical processes in an aquifer system.</title>
        <authorList>
            <person name="Anantharaman K."/>
            <person name="Brown C.T."/>
            <person name="Hug L.A."/>
            <person name="Sharon I."/>
            <person name="Castelle C.J."/>
            <person name="Probst A.J."/>
            <person name="Thomas B.C."/>
            <person name="Singh A."/>
            <person name="Wilkins M.J."/>
            <person name="Karaoz U."/>
            <person name="Brodie E.L."/>
            <person name="Williams K.H."/>
            <person name="Hubbard S.S."/>
            <person name="Banfield J.F."/>
        </authorList>
    </citation>
    <scope>NUCLEOTIDE SEQUENCE [LARGE SCALE GENOMIC DNA]</scope>
</reference>
<dbReference type="GO" id="GO:0006313">
    <property type="term" value="P:DNA transposition"/>
    <property type="evidence" value="ECO:0007669"/>
    <property type="project" value="InterPro"/>
</dbReference>
<name>A0A1F5E6M9_9BACT</name>
<dbReference type="Proteomes" id="UP000177006">
    <property type="component" value="Unassembled WGS sequence"/>
</dbReference>
<evidence type="ECO:0000313" key="2">
    <source>
        <dbReference type="EMBL" id="OGD62924.1"/>
    </source>
</evidence>
<organism evidence="2 3">
    <name type="scientific">Candidatus Beckwithbacteria bacterium RBG_13_42_9</name>
    <dbReference type="NCBI Taxonomy" id="1797457"/>
    <lineage>
        <taxon>Bacteria</taxon>
        <taxon>Candidatus Beckwithiibacteriota</taxon>
    </lineage>
</organism>
<dbReference type="PANTHER" id="PTHR34322">
    <property type="entry name" value="TRANSPOSASE, Y1_TNP DOMAIN-CONTAINING"/>
    <property type="match status" value="1"/>
</dbReference>
<evidence type="ECO:0000259" key="1">
    <source>
        <dbReference type="SMART" id="SM01321"/>
    </source>
</evidence>
<dbReference type="PANTHER" id="PTHR34322:SF2">
    <property type="entry name" value="TRANSPOSASE IS200-LIKE DOMAIN-CONTAINING PROTEIN"/>
    <property type="match status" value="1"/>
</dbReference>
<dbReference type="Gene3D" id="3.30.70.1290">
    <property type="entry name" value="Transposase IS200-like"/>
    <property type="match status" value="1"/>
</dbReference>
<dbReference type="Pfam" id="PF01797">
    <property type="entry name" value="Y1_Tnp"/>
    <property type="match status" value="1"/>
</dbReference>
<comment type="caution">
    <text evidence="2">The sequence shown here is derived from an EMBL/GenBank/DDBJ whole genome shotgun (WGS) entry which is preliminary data.</text>
</comment>
<feature type="domain" description="Transposase IS200-like" evidence="1">
    <location>
        <begin position="11"/>
        <end position="154"/>
    </location>
</feature>
<sequence length="227" mass="27017">MPGKNIVKTYVENGFYHLYNRGVEKRDIFLDDYDYSTFLFYLKFYLTPPSLLQEKDKVEPNKKKKIRLNINQVSLYNQIKLISYCLMPNHFHLLVKQTEKESITKFTRRLLTAYSMVFNKRHHRVGTLFQGRYKAVLVENDGQLLQLSRYIHRNPISLAEVGPIHFVTYPYSSLNQYLGIYQTFWLSPRLVLNFFRKNGPQADYLSFVTENETEDEVFFLNRLTLDA</sequence>
<dbReference type="SUPFAM" id="SSF143422">
    <property type="entry name" value="Transposase IS200-like"/>
    <property type="match status" value="1"/>
</dbReference>